<dbReference type="EMBL" id="SHOA02000005">
    <property type="protein sequence ID" value="TDH73748.1"/>
    <property type="molecule type" value="Genomic_DNA"/>
</dbReference>
<reference evidence="1 2" key="1">
    <citation type="journal article" date="2021" name="Genome Biol.">
        <title>AFLAP: assembly-free linkage analysis pipeline using k-mers from genome sequencing data.</title>
        <authorList>
            <person name="Fletcher K."/>
            <person name="Zhang L."/>
            <person name="Gil J."/>
            <person name="Han R."/>
            <person name="Cavanaugh K."/>
            <person name="Michelmore R."/>
        </authorList>
    </citation>
    <scope>NUCLEOTIDE SEQUENCE [LARGE SCALE GENOMIC DNA]</scope>
    <source>
        <strain evidence="1 2">SF5</strain>
    </source>
</reference>
<evidence type="ECO:0000313" key="2">
    <source>
        <dbReference type="Proteomes" id="UP000294530"/>
    </source>
</evidence>
<keyword evidence="2" id="KW-1185">Reference proteome</keyword>
<organism evidence="1 2">
    <name type="scientific">Bremia lactucae</name>
    <name type="common">Lettuce downy mildew</name>
    <dbReference type="NCBI Taxonomy" id="4779"/>
    <lineage>
        <taxon>Eukaryota</taxon>
        <taxon>Sar</taxon>
        <taxon>Stramenopiles</taxon>
        <taxon>Oomycota</taxon>
        <taxon>Peronosporomycetes</taxon>
        <taxon>Peronosporales</taxon>
        <taxon>Peronosporaceae</taxon>
        <taxon>Bremia</taxon>
    </lineage>
</organism>
<evidence type="ECO:0000313" key="1">
    <source>
        <dbReference type="EMBL" id="TDH73748.1"/>
    </source>
</evidence>
<dbReference type="Proteomes" id="UP000294530">
    <property type="component" value="Unassembled WGS sequence"/>
</dbReference>
<dbReference type="KEGG" id="blac:94347596"/>
<gene>
    <name evidence="1" type="ORF">CCR75_003832</name>
</gene>
<comment type="caution">
    <text evidence="1">The sequence shown here is derived from an EMBL/GenBank/DDBJ whole genome shotgun (WGS) entry which is preliminary data.</text>
</comment>
<accession>A0A976NZG1</accession>
<protein>
    <submittedName>
        <fullName evidence="1">Uncharacterized protein</fullName>
    </submittedName>
</protein>
<dbReference type="AlphaFoldDB" id="A0A976NZG1"/>
<proteinExistence type="predicted"/>
<sequence length="68" mass="7585">MHGVKTENISNLKAHVLVLQVGLIFEIERSGIERQARVAVDSVAQLRIILDLILLVVESTHELILKVC</sequence>
<dbReference type="GeneID" id="94347596"/>
<name>A0A976NZG1_BRELC</name>
<dbReference type="RefSeq" id="XP_067823246.1">
    <property type="nucleotide sequence ID" value="XM_067961925.1"/>
</dbReference>